<feature type="transmembrane region" description="Helical" evidence="1">
    <location>
        <begin position="53"/>
        <end position="74"/>
    </location>
</feature>
<gene>
    <name evidence="4" type="ORF">E1956_17960</name>
</gene>
<evidence type="ECO:0000313" key="4">
    <source>
        <dbReference type="EMBL" id="QBQ99107.1"/>
    </source>
</evidence>
<dbReference type="Proteomes" id="UP000295727">
    <property type="component" value="Chromosome 2"/>
</dbReference>
<dbReference type="Pfam" id="PF20995">
    <property type="entry name" value="Tla3_C"/>
    <property type="match status" value="1"/>
</dbReference>
<feature type="transmembrane region" description="Helical" evidence="1">
    <location>
        <begin position="13"/>
        <end position="33"/>
    </location>
</feature>
<dbReference type="InterPro" id="IPR048303">
    <property type="entry name" value="Tla3_C"/>
</dbReference>
<dbReference type="Pfam" id="PF11394">
    <property type="entry name" value="Tla3_N"/>
    <property type="match status" value="1"/>
</dbReference>
<reference evidence="4 5" key="1">
    <citation type="submission" date="2019-03" db="EMBL/GenBank/DDBJ databases">
        <title>Paraburkholderia sp. 7MH5, isolated from subtropical forest soil.</title>
        <authorList>
            <person name="Gao Z.-H."/>
            <person name="Qiu L.-H."/>
        </authorList>
    </citation>
    <scope>NUCLEOTIDE SEQUENCE [LARGE SCALE GENOMIC DNA]</scope>
    <source>
        <strain evidence="4 5">7MH5</strain>
    </source>
</reference>
<sequence>MNTLLRAPSRPKFWPYVLVLVVVAISWVGYQLFRSHHYWELTGLQDPDMGRGIRNGVVAIVAMGGFAFFGHWMMNASGASSGAKPSPAVAAPAVAPAAAVADPSMNPEVARVLAGTGEKYALEIRSVGLVVKGTHQANVWKFIQEKANNYETFLSRDPKDYGSSPDERRIFSNVASNAAFGYAAAKAVHDWPVPVIIVGPPNTLNPNAYNRAAAGIVDGRNGAGLGATEFLWLDDHNTTNAAASIAELFDFFDKHPDVPAALILSRDGMQYRLGLTPGTAPEPREAAVPPIPDSMGGLLVARTDRVDQRVRPYAVKVPGEVDTRDTQYDVIKQWNFYWDKNNQFGDDADKAIRHVGTMKADWWISQLPELWQHIGNQGPGDFKPSPYLPVRWTDWQLEQFDVAPRLGYLHRPVQVKLTGDDGKPLKRAEEVARLQQGWQQALGTLHDGTKPSRVFYDTTLDRQWVIPLTQALHGNAQGIDLGDVKDGYDIGRRIGDTGVSSALVQLCLATIAGYEDGQTSATVNLVDGHSASIVMVSPPDAASKAMNEKNASVSPLWGK</sequence>
<evidence type="ECO:0000259" key="3">
    <source>
        <dbReference type="Pfam" id="PF20995"/>
    </source>
</evidence>
<feature type="domain" description="Type VI lipase adapter protein Tla3 N-terminal" evidence="2">
    <location>
        <begin position="120"/>
        <end position="275"/>
    </location>
</feature>
<keyword evidence="1" id="KW-0472">Membrane</keyword>
<evidence type="ECO:0000259" key="2">
    <source>
        <dbReference type="Pfam" id="PF11394"/>
    </source>
</evidence>
<dbReference type="EMBL" id="CP038149">
    <property type="protein sequence ID" value="QBQ99107.1"/>
    <property type="molecule type" value="Genomic_DNA"/>
</dbReference>
<evidence type="ECO:0000313" key="5">
    <source>
        <dbReference type="Proteomes" id="UP000295727"/>
    </source>
</evidence>
<dbReference type="KEGG" id="ppai:E1956_17960"/>
<dbReference type="RefSeq" id="WP_134751534.1">
    <property type="nucleotide sequence ID" value="NZ_CP038149.1"/>
</dbReference>
<protein>
    <submittedName>
        <fullName evidence="4">DUF2875 domain-containing protein</fullName>
    </submittedName>
</protein>
<keyword evidence="5" id="KW-1185">Reference proteome</keyword>
<keyword evidence="1" id="KW-0812">Transmembrane</keyword>
<name>A0A4P7CUZ1_9BURK</name>
<dbReference type="InterPro" id="IPR021531">
    <property type="entry name" value="Tla3_N"/>
</dbReference>
<keyword evidence="1" id="KW-1133">Transmembrane helix</keyword>
<proteinExistence type="predicted"/>
<feature type="domain" description="Type VI lipase adapter protein Tla3 C-terminal" evidence="3">
    <location>
        <begin position="406"/>
        <end position="538"/>
    </location>
</feature>
<organism evidence="4 5">
    <name type="scientific">Paraburkholderia pallida</name>
    <dbReference type="NCBI Taxonomy" id="2547399"/>
    <lineage>
        <taxon>Bacteria</taxon>
        <taxon>Pseudomonadati</taxon>
        <taxon>Pseudomonadota</taxon>
        <taxon>Betaproteobacteria</taxon>
        <taxon>Burkholderiales</taxon>
        <taxon>Burkholderiaceae</taxon>
        <taxon>Paraburkholderia</taxon>
    </lineage>
</organism>
<dbReference type="OrthoDB" id="8837296at2"/>
<evidence type="ECO:0000256" key="1">
    <source>
        <dbReference type="SAM" id="Phobius"/>
    </source>
</evidence>
<dbReference type="AlphaFoldDB" id="A0A4P7CUZ1"/>
<accession>A0A4P7CUZ1</accession>